<feature type="region of interest" description="Disordered" evidence="1">
    <location>
        <begin position="72"/>
        <end position="125"/>
    </location>
</feature>
<sequence length="125" mass="13407">MNENSTTQQPSERTMPTFPYNSTGSHSPTQSHVETPRSIYSRTSLEDYALTMLVYTQFQISSLVDLDENHGTISRSRSSISSGTSEGSDLSANSALHHQGPGPPSSAEAEDAERQTANSAGCIQA</sequence>
<feature type="compositionally biased region" description="Polar residues" evidence="1">
    <location>
        <begin position="115"/>
        <end position="125"/>
    </location>
</feature>
<accession>A0A1F5L2T4</accession>
<reference evidence="2 3" key="1">
    <citation type="journal article" date="2016" name="Sci. Rep.">
        <title>Penicillium arizonense, a new, genome sequenced fungal species, reveals a high chemical diversity in secreted metabolites.</title>
        <authorList>
            <person name="Grijseels S."/>
            <person name="Nielsen J.C."/>
            <person name="Randelovic M."/>
            <person name="Nielsen J."/>
            <person name="Nielsen K.F."/>
            <person name="Workman M."/>
            <person name="Frisvad J.C."/>
        </authorList>
    </citation>
    <scope>NUCLEOTIDE SEQUENCE [LARGE SCALE GENOMIC DNA]</scope>
    <source>
        <strain evidence="2 3">CBS 141311</strain>
    </source>
</reference>
<evidence type="ECO:0000313" key="2">
    <source>
        <dbReference type="EMBL" id="OGE47241.1"/>
    </source>
</evidence>
<evidence type="ECO:0000313" key="3">
    <source>
        <dbReference type="Proteomes" id="UP000177622"/>
    </source>
</evidence>
<feature type="compositionally biased region" description="Polar residues" evidence="1">
    <location>
        <begin position="86"/>
        <end position="96"/>
    </location>
</feature>
<proteinExistence type="predicted"/>
<comment type="caution">
    <text evidence="2">The sequence shown here is derived from an EMBL/GenBank/DDBJ whole genome shotgun (WGS) entry which is preliminary data.</text>
</comment>
<dbReference type="GeneID" id="34582176"/>
<feature type="compositionally biased region" description="Low complexity" evidence="1">
    <location>
        <begin position="72"/>
        <end position="85"/>
    </location>
</feature>
<name>A0A1F5L2T4_PENAI</name>
<dbReference type="RefSeq" id="XP_022482702.1">
    <property type="nucleotide sequence ID" value="XM_022637442.1"/>
</dbReference>
<evidence type="ECO:0000256" key="1">
    <source>
        <dbReference type="SAM" id="MobiDB-lite"/>
    </source>
</evidence>
<feature type="region of interest" description="Disordered" evidence="1">
    <location>
        <begin position="1"/>
        <end position="38"/>
    </location>
</feature>
<dbReference type="AlphaFoldDB" id="A0A1F5L2T4"/>
<keyword evidence="3" id="KW-1185">Reference proteome</keyword>
<dbReference type="Proteomes" id="UP000177622">
    <property type="component" value="Unassembled WGS sequence"/>
</dbReference>
<gene>
    <name evidence="2" type="ORF">PENARI_c053G07154</name>
</gene>
<dbReference type="EMBL" id="LXJU01000053">
    <property type="protein sequence ID" value="OGE47241.1"/>
    <property type="molecule type" value="Genomic_DNA"/>
</dbReference>
<organism evidence="2 3">
    <name type="scientific">Penicillium arizonense</name>
    <dbReference type="NCBI Taxonomy" id="1835702"/>
    <lineage>
        <taxon>Eukaryota</taxon>
        <taxon>Fungi</taxon>
        <taxon>Dikarya</taxon>
        <taxon>Ascomycota</taxon>
        <taxon>Pezizomycotina</taxon>
        <taxon>Eurotiomycetes</taxon>
        <taxon>Eurotiomycetidae</taxon>
        <taxon>Eurotiales</taxon>
        <taxon>Aspergillaceae</taxon>
        <taxon>Penicillium</taxon>
    </lineage>
</organism>
<protein>
    <submittedName>
        <fullName evidence="2">Uncharacterized protein</fullName>
    </submittedName>
</protein>
<dbReference type="OrthoDB" id="4498167at2759"/>